<feature type="signal peptide" evidence="9">
    <location>
        <begin position="1"/>
        <end position="19"/>
    </location>
</feature>
<dbReference type="InterPro" id="IPR013783">
    <property type="entry name" value="Ig-like_fold"/>
</dbReference>
<reference evidence="13" key="8">
    <citation type="submission" date="2006-08" db="EMBL/GenBank/DDBJ databases">
        <authorList>
            <person name="Celniker S."/>
            <person name="Carlson J."/>
            <person name="Wan K."/>
            <person name="Frise E."/>
            <person name="Hoskins R."/>
            <person name="Park S."/>
            <person name="Svirskas R."/>
            <person name="Rubin G."/>
        </authorList>
    </citation>
    <scope>NUCLEOTIDE SEQUENCE</scope>
</reference>
<dbReference type="STRING" id="7227.FBpp0080369"/>
<dbReference type="EMBL" id="AJ269538">
    <property type="protein sequence ID" value="CAB87807.1"/>
    <property type="molecule type" value="mRNA"/>
</dbReference>
<reference evidence="13 16" key="2">
    <citation type="journal article" date="2000" name="Science">
        <title>The genome sequence of Drosophila melanogaster.</title>
        <authorList>
            <person name="Adams M.D."/>
            <person name="Celniker S.E."/>
            <person name="Holt R.A."/>
            <person name="Evans C.A."/>
            <person name="Gocayne J.D."/>
            <person name="Amanatides P.G."/>
            <person name="Scherer S.E."/>
            <person name="Li P.W."/>
            <person name="Hoskins R.A."/>
            <person name="Galle R.F."/>
            <person name="George R.A."/>
            <person name="Lewis S.E."/>
            <person name="Richards S."/>
            <person name="Ashburner M."/>
            <person name="Henderson S.N."/>
            <person name="Sutton G.G."/>
            <person name="Wortman J.R."/>
            <person name="Yandell M.D."/>
            <person name="Zhang Q."/>
            <person name="Chen L.X."/>
            <person name="Brandon R.C."/>
            <person name="Rogers Y.H."/>
            <person name="Blazej R.G."/>
            <person name="Champe M."/>
            <person name="Pfeiffer B.D."/>
            <person name="Wan K.H."/>
            <person name="Doyle C."/>
            <person name="Baxter E.G."/>
            <person name="Helt G."/>
            <person name="Nelson C.R."/>
            <person name="Gabor G.L."/>
            <person name="Abril J.F."/>
            <person name="Agbayani A."/>
            <person name="An H.J."/>
            <person name="Andrews-Pfannkoch C."/>
            <person name="Baldwin D."/>
            <person name="Ballew R.M."/>
            <person name="Basu A."/>
            <person name="Baxendale J."/>
            <person name="Bayraktaroglu L."/>
            <person name="Beasley E.M."/>
            <person name="Beeson K.Y."/>
            <person name="Benos P.V."/>
            <person name="Berman B.P."/>
            <person name="Bhandari D."/>
            <person name="Bolshakov S."/>
            <person name="Borkova D."/>
            <person name="Botchan M.R."/>
            <person name="Bouck J."/>
            <person name="Brokstein P."/>
            <person name="Brottier P."/>
            <person name="Burtis K.C."/>
            <person name="Busam D.A."/>
            <person name="Butler H."/>
            <person name="Cadieu E."/>
            <person name="Center A."/>
            <person name="Chandra I."/>
            <person name="Cherry J.M."/>
            <person name="Cawley S."/>
            <person name="Dahlke C."/>
            <person name="Davenport L.B."/>
            <person name="Davies P."/>
            <person name="de Pablos B."/>
            <person name="Delcher A."/>
            <person name="Deng Z."/>
            <person name="Mays A.D."/>
            <person name="Dew I."/>
            <person name="Dietz S.M."/>
            <person name="Dodson K."/>
            <person name="Doup L.E."/>
            <person name="Downes M."/>
            <person name="Dugan-Rocha S."/>
            <person name="Dunkov B.C."/>
            <person name="Dunn P."/>
            <person name="Durbin K.J."/>
            <person name="Evangelista C.C."/>
            <person name="Ferraz C."/>
            <person name="Ferriera S."/>
            <person name="Fleischmann W."/>
            <person name="Fosler C."/>
            <person name="Gabrielian A.E."/>
            <person name="Garg N.S."/>
            <person name="Gelbart W.M."/>
            <person name="Glasser K."/>
            <person name="Glodek A."/>
            <person name="Gong F."/>
            <person name="Gorrell J.H."/>
            <person name="Gu Z."/>
            <person name="Guan P."/>
            <person name="Harris M."/>
            <person name="Harris N.L."/>
            <person name="Harvey D."/>
            <person name="Heiman T.J."/>
            <person name="Hernandez J.R."/>
            <person name="Houck J."/>
            <person name="Hostin D."/>
            <person name="Houston K.A."/>
            <person name="Howland T.J."/>
            <person name="Wei M.H."/>
            <person name="Ibegwam C."/>
            <person name="Jalali M."/>
            <person name="Kalush F."/>
            <person name="Karpen G.H."/>
            <person name="Ke Z."/>
            <person name="Kennison J.A."/>
            <person name="Ketchum K.A."/>
            <person name="Kimmel B.E."/>
            <person name="Kodira C.D."/>
            <person name="Kraft C."/>
            <person name="Kravitz S."/>
            <person name="Kulp D."/>
            <person name="Lai Z."/>
            <person name="Lasko P."/>
            <person name="Lei Y."/>
            <person name="Levitsky A.A."/>
            <person name="Li J."/>
            <person name="Li Z."/>
            <person name="Liang Y."/>
            <person name="Lin X."/>
            <person name="Liu X."/>
            <person name="Mattei B."/>
            <person name="McIntosh T.C."/>
            <person name="McLeod M.P."/>
            <person name="McPherson D."/>
            <person name="Merkulov G."/>
            <person name="Milshina N.V."/>
            <person name="Mobarry C."/>
            <person name="Morris J."/>
            <person name="Moshrefi A."/>
            <person name="Mount S.M."/>
            <person name="Moy M."/>
            <person name="Murphy B."/>
            <person name="Murphy L."/>
            <person name="Muzny D.M."/>
            <person name="Nelson D.L."/>
            <person name="Nelson D.R."/>
            <person name="Nelson K.A."/>
            <person name="Nixon K."/>
            <person name="Nusskern D.R."/>
            <person name="Pacleb J.M."/>
            <person name="Palazzolo M."/>
            <person name="Pittman G.S."/>
            <person name="Pan S."/>
            <person name="Pollard J."/>
            <person name="Puri V."/>
            <person name="Reese M.G."/>
            <person name="Reinert K."/>
            <person name="Remington K."/>
            <person name="Saunders R.D."/>
            <person name="Scheeler F."/>
            <person name="Shen H."/>
            <person name="Shue B.C."/>
            <person name="Siden-Kiamos I."/>
            <person name="Simpson M."/>
            <person name="Skupski M.P."/>
            <person name="Smith T."/>
            <person name="Spier E."/>
            <person name="Spradling A.C."/>
            <person name="Stapleton M."/>
            <person name="Strong R."/>
            <person name="Sun E."/>
            <person name="Svirskas R."/>
            <person name="Tector C."/>
            <person name="Turner R."/>
            <person name="Venter E."/>
            <person name="Wang A.H."/>
            <person name="Wang X."/>
            <person name="Wang Z.Y."/>
            <person name="Wassarman D.A."/>
            <person name="Weinstock G.M."/>
            <person name="Weissenbach J."/>
            <person name="Williams S.M."/>
            <person name="WoodageT"/>
            <person name="Worley K.C."/>
            <person name="Wu D."/>
            <person name="Yang S."/>
            <person name="Yao Q.A."/>
            <person name="Ye J."/>
            <person name="Yeh R.F."/>
            <person name="Zaveri J.S."/>
            <person name="Zhan M."/>
            <person name="Zhang G."/>
            <person name="Zhao Q."/>
            <person name="Zheng L."/>
            <person name="Zheng X.H."/>
            <person name="Zhong F.N."/>
            <person name="Zhong W."/>
            <person name="Zhou X."/>
            <person name="Zhu S."/>
            <person name="Zhu X."/>
            <person name="Smith H.O."/>
            <person name="Gibbs R.A."/>
            <person name="Myers E.W."/>
            <person name="Rubin G.M."/>
            <person name="Venter J.C."/>
        </authorList>
    </citation>
    <scope>NUCLEOTIDE SEQUENCE [LARGE SCALE GENOMIC DNA]</scope>
    <source>
        <strain evidence="16">Berkeley</strain>
    </source>
</reference>
<dbReference type="InterPro" id="IPR041813">
    <property type="entry name" value="A2M_TED"/>
</dbReference>
<evidence type="ECO:0000313" key="16">
    <source>
        <dbReference type="Proteomes" id="UP000000803"/>
    </source>
</evidence>
<dbReference type="Pfam" id="PF07703">
    <property type="entry name" value="A2M_BRD"/>
    <property type="match status" value="1"/>
</dbReference>
<dbReference type="RefSeq" id="NP_523578.1">
    <property type="nucleotide sequence ID" value="NM_078854.2"/>
</dbReference>
<dbReference type="InterPro" id="IPR011626">
    <property type="entry name" value="Alpha-macroglobulin_TED"/>
</dbReference>
<sequence>MLWLILSSTILHCVLLSNANGLYSVLAPKTLRSNSAYNVVVAIHNTTRTTEVSVSLTGPSLNSRKYVDVQSMSSKSVRFDIPKLTEGDYELKVMGSGGIEFQNSTKLSFAPDLNWLYIQSDKATYKPGDKIQFRVLFLDKNTRPAVIDKPIKIEIRDGDQNLIKSWKDIKPAKGVYSGELQLSDRPVLGNWTVTATVQDEGKVTNVLVVDKYVVPKFEVVVLTAKNVAASAGYIRATIKARYTFKKPVKGHVVATIEGSSTEQSLPIDGEVNVEFPISATAKRLLKITAIVTEELTDIKHNGTAYVTVHQHRHKLEDLFWPTHYRPGVSSEFKTVVRNLDGSPVMDSSKMVNFNVLCCQVSKNFSASLQNSIATEHIMLPETCQSCLVTSTFDTAENIERYIYKLNKPLMIAINTKKPQLRKLLKINIISDTYLPYFILTVVARGNIVLSLFQEMKEKKKSQEIEFEPTFALVPQATIFVHYIIDGVLMSDEKTVDIERDFENTIEILTTNEALPRDEVSLKVKTNPHSFVGLLGVDQSVLLLRSGNDLNRDLILNNLATYSTDLVILTNANINIYRSSGGCYTNPGYTNCTGSLIGRTMFKNEPTKNSGPVPIVGSTRAQASLPPVRKLFPETWLFSNITDVGANGEYIIKETVPDTLTSWVITGFSLSPQSGLAVTRNPSRIRVFQPFFITTNLPYSVKRGEVIAIPVIVFNYLGMDVKAKVLMDNSDGQYEFIETTNKNVSQYLRGVRRKKTLWIPANTGRGISFMIRPKKVGLTTLKITAISKYAGDRLHQILKVEADGVQKYVNKAVLINVQRLNRRSLAPPEKTIIIEKADNVIEGSETVEFEVCGTSQAPQLEHLDDLVHLPCGCGEQNMFNFVPSILALSYLKAKNRQDQEIENKAKRYVETGYQIELNYKRNDGSFSAWGQHDALGSTWLTAYVIRSFHQAAKYIDIDKNVLVAGLDFLVSRQSTDGKFKELGMVIHNSHGSPLALTSFVLLTFFENEEYMPKYKHVIDRAVEFVVTEVHQSNEPYDLAIAALALSLARNRNAYKVLDKLDKLATRRGDHKWWTGSDKCKSSEVETTSYVLLALLEHNISDEPKPIVDWLISKRNSNGGFVSSQDTVVGIMALTKYELQSHASTEAIDIEFWHLNEDKKHVRVTKENEFKVQTHQLPENTNEVKLLAKGQGRAQVQLTYRYNVATKEARPSFKLTTTVKKSHKGRLILGICGTYTPIAASERNKTTNMALMQVQLPSGYVCDIEPFADIEAISDVKRVETKNEDTEVHIYFEKLSPGDRKCLTLEAIYTHAVANLKPSWVRLYDYYATERSATEFYHVDTSLCDICHGNECGNMC</sequence>
<dbReference type="PaxDb" id="7227-FBpp0080369"/>
<dbReference type="CTD" id="7011"/>
<gene>
    <name evidence="14 15" type="primary">Tep1</name>
    <name evidence="13" type="synonym">BG:DS00365.2</name>
    <name evidence="13" type="synonym">Dmel\CG18096</name>
    <name evidence="13" type="synonym">dTEPI</name>
    <name evidence="13" type="synonym">Tep 1</name>
    <name evidence="13" type="synonym">TEP I</name>
    <name evidence="13" type="synonym">Tep I</name>
    <name evidence="13" type="synonym">Tep-1</name>
    <name evidence="13" type="synonym">TEP1</name>
    <name evidence="13" type="synonym">tep1</name>
    <name evidence="13" type="synonym">TEP1mel</name>
    <name evidence="13" type="synonym">TepI</name>
    <name evidence="13 15" type="ORF">CG18096</name>
    <name evidence="13" type="ORF">Dmel_CG18096</name>
</gene>
<comment type="subunit">
    <text evidence="7">Heterodimer of a TEP1-N chain and an TEP1-C chain non-covalently linked. Forms a complex composed of TEP1-N and TEP1-C heterodimer, LRIM1 and APL1C; the interaction stabilizes TEP1-N and TEP1-C heterodimer, prevents its binding to tissues while circulating in the hemolymph and protects the thioester bond from hydrolysis. Mature TEP1 and to a lesser extent full-length TEP1 interact with SPCLIP1; the interaction is induced by microbial infection.</text>
</comment>
<dbReference type="InterPro" id="IPR047565">
    <property type="entry name" value="Alpha-macroglob_thiol-ester_cl"/>
</dbReference>
<dbReference type="UCSC" id="CG18096-RA">
    <property type="organism name" value="d. melanogaster"/>
</dbReference>
<dbReference type="Gene3D" id="2.60.40.690">
    <property type="entry name" value="Alpha-macroglobulin, receptor-binding domain"/>
    <property type="match status" value="1"/>
</dbReference>
<dbReference type="Pfam" id="PF07678">
    <property type="entry name" value="TED_complement"/>
    <property type="match status" value="1"/>
</dbReference>
<dbReference type="Proteomes" id="UP000000803">
    <property type="component" value="Chromosome 2L"/>
</dbReference>
<dbReference type="BioGRID-ORCS" id="34937">
    <property type="hits" value="0 hits in 3 CRISPR screens"/>
</dbReference>
<dbReference type="ExpressionAtlas" id="Q9NFV8">
    <property type="expression patterns" value="baseline and differential"/>
</dbReference>
<dbReference type="Gene3D" id="6.20.50.160">
    <property type="match status" value="1"/>
</dbReference>
<dbReference type="OrthoDB" id="9998011at2759"/>
<dbReference type="FunCoup" id="Q9NFV8">
    <property type="interactions" value="13"/>
</dbReference>
<dbReference type="InterPro" id="IPR036595">
    <property type="entry name" value="A-macroglobulin_rcpt-bd_sf"/>
</dbReference>
<reference evidence="16" key="4">
    <citation type="journal article" date="2002" name="Genome Biol.">
        <title>Annotation of the Drosophila melanogaster euchromatic genome: a systematic review.</title>
        <authorList>
            <person name="Misra S."/>
            <person name="Crosby M.A."/>
            <person name="Mungall C.J."/>
            <person name="Matthews B.B."/>
            <person name="Campbell K.S."/>
            <person name="Hradecky P."/>
            <person name="Huang Y."/>
            <person name="Kaminker J.S."/>
            <person name="Millburn G.H."/>
            <person name="Prochnik S.E."/>
            <person name="Smith C.D."/>
            <person name="Tupy J.L."/>
            <person name="Whitfied E.J."/>
            <person name="Bayraktaroglu L."/>
            <person name="Berman B.P."/>
            <person name="Bettencourt B.R."/>
            <person name="Celniker S.E."/>
            <person name="de Grey A.D."/>
            <person name="Drysdale R.A."/>
            <person name="Harris N.L."/>
            <person name="Richter J."/>
            <person name="Russo S."/>
            <person name="Schroeder A.J."/>
            <person name="Shu S.Q."/>
            <person name="Stapleton M."/>
            <person name="Yamada C."/>
            <person name="Ashburner M."/>
            <person name="Gelbart W.M."/>
            <person name="Rubin G.M."/>
            <person name="Lewis S.E."/>
        </authorList>
    </citation>
    <scope>GENOME REANNOTATION</scope>
    <source>
        <strain evidence="16">Berkeley</strain>
    </source>
</reference>
<dbReference type="Gene3D" id="2.60.40.2950">
    <property type="match status" value="1"/>
</dbReference>
<evidence type="ECO:0000256" key="2">
    <source>
        <dbReference type="ARBA" id="ARBA00022859"/>
    </source>
</evidence>
<dbReference type="Gene3D" id="2.60.120.1540">
    <property type="match status" value="1"/>
</dbReference>
<dbReference type="FunFam" id="2.60.40.1930:FF:000001">
    <property type="entry name" value="CD109 isoform 3"/>
    <property type="match status" value="1"/>
</dbReference>
<dbReference type="PANTHER" id="PTHR11412">
    <property type="entry name" value="MACROGLOBULIN / COMPLEMENT"/>
    <property type="match status" value="1"/>
</dbReference>
<dbReference type="GO" id="GO:0005615">
    <property type="term" value="C:extracellular space"/>
    <property type="evidence" value="ECO:0007669"/>
    <property type="project" value="InterPro"/>
</dbReference>
<reference evidence="13" key="11">
    <citation type="journal article" date="2015" name="G3 (Bethesda)">
        <title>Gene Model Annotations for Drosophila melanogaster: Impact of High-Throughput Data.</title>
        <authorList>
            <consortium name="FlyBase Consortium"/>
            <person name="Matthews B.B."/>
            <person name="Dos Santos G."/>
            <person name="Crosby M.A."/>
            <person name="Emmert D.B."/>
            <person name="St Pierre S.E."/>
            <person name="Gramates L.S."/>
            <person name="Zhou P."/>
            <person name="Schroeder A.J."/>
            <person name="Falls K."/>
            <person name="Strelets V."/>
            <person name="Russo S.M."/>
            <person name="Gelbart W.M."/>
            <person name="null"/>
        </authorList>
    </citation>
    <scope>NUCLEOTIDE SEQUENCE</scope>
</reference>
<feature type="chain" id="PRO_5015099924" description="TEP1-F" evidence="9">
    <location>
        <begin position="20"/>
        <end position="1354"/>
    </location>
</feature>
<reference evidence="13" key="15">
    <citation type="submission" date="2022-11" db="EMBL/GenBank/DDBJ databases">
        <authorList>
            <consortium name="FlyBase"/>
        </authorList>
    </citation>
    <scope>NUCLEOTIDE SEQUENCE</scope>
</reference>
<reference evidence="13 16" key="6">
    <citation type="journal article" date="2002" name="Genome Biol.">
        <title>Heterochromatic sequences in a Drosophila whole-genome shotgun assembly.</title>
        <authorList>
            <person name="Hoskins R.A."/>
            <person name="Smith C.D."/>
            <person name="Carlson J.W."/>
            <person name="Carvalho A.B."/>
            <person name="Halpern A."/>
            <person name="Kaminker J.S."/>
            <person name="Kennedy C."/>
            <person name="Mungall C.J."/>
            <person name="Sullivan B.A."/>
            <person name="Sutton G.G."/>
            <person name="Yasuhara J.C."/>
            <person name="Wakimoto B.T."/>
            <person name="Myers E.W."/>
            <person name="Celniker S.E."/>
            <person name="Rubin G.M."/>
            <person name="Karpen G.H."/>
        </authorList>
    </citation>
    <scope>NUCLEOTIDE SEQUENCE [LARGE SCALE GENOMIC DNA]</scope>
    <source>
        <strain evidence="16">Berkeley</strain>
    </source>
</reference>
<dbReference type="Pfam" id="PF00207">
    <property type="entry name" value="A2M"/>
    <property type="match status" value="1"/>
</dbReference>
<accession>Q9NFV8</accession>
<evidence type="ECO:0000256" key="1">
    <source>
        <dbReference type="ARBA" id="ARBA00022729"/>
    </source>
</evidence>
<evidence type="ECO:0000256" key="9">
    <source>
        <dbReference type="SAM" id="SignalP"/>
    </source>
</evidence>
<dbReference type="VEuPathDB" id="VectorBase:FBgn0041183"/>
<evidence type="ECO:0000259" key="10">
    <source>
        <dbReference type="SMART" id="SM01359"/>
    </source>
</evidence>
<keyword evidence="3" id="KW-0882">Thioester bond</keyword>
<reference evidence="16" key="3">
    <citation type="journal article" date="2002" name="Genome Biol.">
        <title>Finishing a whole-genome shotgun: release 3 of the Drosophila melanogaster euchromatic genome sequence.</title>
        <authorList>
            <person name="Celniker S.E."/>
            <person name="Wheeler D.A."/>
            <person name="Kronmiller B."/>
            <person name="Carlson J.W."/>
            <person name="Halpern A."/>
            <person name="Patel S."/>
            <person name="Adams M."/>
            <person name="Champe M."/>
            <person name="Dugan S.P."/>
            <person name="Frise E."/>
            <person name="Hodgson A."/>
            <person name="George R.A."/>
            <person name="Hoskins R.A."/>
            <person name="Laverty T."/>
            <person name="Muzny D.M."/>
            <person name="Nelson C.R."/>
            <person name="Pacleb J.M."/>
            <person name="Park S."/>
            <person name="Pfeiffer B.D."/>
            <person name="Richards S."/>
            <person name="Sodergren E.J."/>
            <person name="Svirskas R."/>
            <person name="Tabor P.E."/>
            <person name="Wan K."/>
            <person name="Stapleton M."/>
            <person name="Sutton G.G."/>
            <person name="Venter C."/>
            <person name="Weinstock G."/>
            <person name="Scherer S.E."/>
            <person name="Myers E.W."/>
            <person name="Gibbs R.A."/>
            <person name="Rubin G.M."/>
        </authorList>
    </citation>
    <scope>NUCLEOTIDE SEQUENCE [LARGE SCALE GENOMIC DNA]</scope>
    <source>
        <strain evidence="16">Berkeley</strain>
    </source>
</reference>
<dbReference type="Bgee" id="FBgn0041183">
    <property type="expression patterns" value="Expressed in embryonic/larval hemocyte (Drosophila) and 9 other cell types or tissues"/>
</dbReference>
<evidence type="ECO:0000256" key="4">
    <source>
        <dbReference type="ARBA" id="ARBA00023157"/>
    </source>
</evidence>
<feature type="domain" description="Alpha-macroglobulin receptor-binding" evidence="12">
    <location>
        <begin position="1245"/>
        <end position="1335"/>
    </location>
</feature>
<evidence type="ECO:0000256" key="6">
    <source>
        <dbReference type="ARBA" id="ARBA00057615"/>
    </source>
</evidence>
<dbReference type="FunFam" id="2.60.40.690:FF:000003">
    <property type="entry name" value="Thioester-containing protein 2, isoform B"/>
    <property type="match status" value="1"/>
</dbReference>
<keyword evidence="2" id="KW-0391">Immunity</keyword>
<reference evidence="13" key="13">
    <citation type="journal article" date="2015" name="Genome Res.">
        <title>The Release 6 reference sequence of the Drosophila melanogaster genome.</title>
        <authorList>
            <person name="Hoskins R.A."/>
            <person name="Carlson J.W."/>
            <person name="Wan K.H."/>
            <person name="Park S."/>
            <person name="Mendez I."/>
            <person name="Galle S.E."/>
            <person name="Booth B.W."/>
            <person name="Pfeiffer B.D."/>
            <person name="George R.A."/>
            <person name="Svirskas R."/>
            <person name="Krzywinski M."/>
            <person name="Schein J."/>
            <person name="Accardo M.C."/>
            <person name="Damia E."/>
            <person name="Messina G."/>
            <person name="Mendez-Lago M."/>
            <person name="de Pablos B."/>
            <person name="Demakova O.V."/>
            <person name="Andreyeva E.N."/>
            <person name="Boldyreva L.V."/>
            <person name="Marra M."/>
            <person name="Carvalho A.B."/>
            <person name="Dimitri P."/>
            <person name="Villasante A."/>
            <person name="Zhimulev I.F."/>
            <person name="Rubin G.M."/>
            <person name="Karpen G.H."/>
            <person name="Celniker S.E."/>
        </authorList>
    </citation>
    <scope>NUCLEOTIDE SEQUENCE</scope>
</reference>
<dbReference type="IntAct" id="Q9NFV8">
    <property type="interactions" value="1"/>
</dbReference>
<dbReference type="InterPro" id="IPR008930">
    <property type="entry name" value="Terpenoid_cyclase/PrenylTrfase"/>
</dbReference>
<evidence type="ECO:0000256" key="8">
    <source>
        <dbReference type="ARBA" id="ARBA00078071"/>
    </source>
</evidence>
<dbReference type="InterPro" id="IPR002890">
    <property type="entry name" value="MG2"/>
</dbReference>
<dbReference type="Pfam" id="PF07677">
    <property type="entry name" value="A2M_recep"/>
    <property type="match status" value="1"/>
</dbReference>
<dbReference type="CDD" id="cd02897">
    <property type="entry name" value="A2M_2"/>
    <property type="match status" value="1"/>
</dbReference>
<dbReference type="Gene3D" id="2.60.40.10">
    <property type="entry name" value="Immunoglobulins"/>
    <property type="match status" value="1"/>
</dbReference>
<feature type="domain" description="Alpha-2-macroglobulin" evidence="11">
    <location>
        <begin position="634"/>
        <end position="726"/>
    </location>
</feature>
<keyword evidence="1 9" id="KW-0732">Signal</keyword>
<evidence type="ECO:0000259" key="12">
    <source>
        <dbReference type="SMART" id="SM01361"/>
    </source>
</evidence>
<dbReference type="Gene3D" id="2.60.40.1940">
    <property type="match status" value="1"/>
</dbReference>
<dbReference type="InterPro" id="IPR041555">
    <property type="entry name" value="MG3"/>
</dbReference>
<dbReference type="FunFam" id="2.60.40.10:FF:000155">
    <property type="entry name" value="complement C3 isoform X1"/>
    <property type="match status" value="1"/>
</dbReference>
<accession>Q9VJN1</accession>
<dbReference type="Gene3D" id="2.20.130.20">
    <property type="match status" value="1"/>
</dbReference>
<reference evidence="16" key="5">
    <citation type="journal article" date="2002" name="Genome Biol.">
        <title>The transposable elements of the Drosophila melanogaster euchromatin: a genomics perspective.</title>
        <authorList>
            <person name="Kaminker J.S."/>
            <person name="Bergman C.M."/>
            <person name="Kronmiller B."/>
            <person name="Carlson J."/>
            <person name="Svirskas R."/>
            <person name="Patel S."/>
            <person name="Frise E."/>
            <person name="Wheeler D.A."/>
            <person name="Lewis S.E."/>
            <person name="Rubin G.M."/>
            <person name="Ashburner M."/>
            <person name="Celniker S.E."/>
        </authorList>
    </citation>
    <scope>NUCLEOTIDE SEQUENCE [LARGE SCALE GENOMIC DNA]</scope>
    <source>
        <strain evidence="16">Berkeley</strain>
    </source>
</reference>
<dbReference type="SMART" id="SM01360">
    <property type="entry name" value="A2M"/>
    <property type="match status" value="1"/>
</dbReference>
<evidence type="ECO:0000256" key="5">
    <source>
        <dbReference type="ARBA" id="ARBA00023180"/>
    </source>
</evidence>
<dbReference type="GO" id="GO:0045087">
    <property type="term" value="P:innate immune response"/>
    <property type="evidence" value="ECO:0000316"/>
    <property type="project" value="FlyBase"/>
</dbReference>
<dbReference type="AlphaFoldDB" id="Q9NFV8"/>
<keyword evidence="4" id="KW-1015">Disulfide bond</keyword>
<dbReference type="InterPro" id="IPR019742">
    <property type="entry name" value="MacrogloblnA2_CS"/>
</dbReference>
<dbReference type="SUPFAM" id="SSF49410">
    <property type="entry name" value="Alpha-macroglobulin receptor domain"/>
    <property type="match status" value="1"/>
</dbReference>
<dbReference type="SMR" id="Q9NFV8"/>
<dbReference type="HOGENOM" id="CLU_001634_5_3_1"/>
<dbReference type="SMART" id="SM01419">
    <property type="entry name" value="Thiol-ester_cl"/>
    <property type="match status" value="1"/>
</dbReference>
<dbReference type="SMART" id="SM01361">
    <property type="entry name" value="A2M_recep"/>
    <property type="match status" value="1"/>
</dbReference>
<dbReference type="eggNOG" id="KOG1366">
    <property type="taxonomic scope" value="Eukaryota"/>
</dbReference>
<dbReference type="PROSITE" id="PS00477">
    <property type="entry name" value="ALPHA_2_MACROGLOBULIN"/>
    <property type="match status" value="1"/>
</dbReference>
<dbReference type="Gene3D" id="1.50.10.20">
    <property type="match status" value="1"/>
</dbReference>
<name>Q9NFV8_DROME</name>
<reference evidence="13" key="14">
    <citation type="submission" date="2022-11" db="EMBL/GenBank/DDBJ databases">
        <title>Drosophila melanogaster release 4 sequence.</title>
        <authorList>
            <consortium name="Berkeley Drosophila Genome Project"/>
            <person name="Celniker S."/>
            <person name="Carlson J."/>
            <person name="Wan K."/>
            <person name="Pfeiffer B."/>
            <person name="Frise E."/>
            <person name="George R."/>
            <person name="Hoskins R."/>
            <person name="Stapleton M."/>
            <person name="Pacleb J."/>
            <person name="Park S."/>
            <person name="Svirskas R."/>
            <person name="Smith E."/>
            <person name="Yu C."/>
            <person name="Rubin G."/>
        </authorList>
    </citation>
    <scope>NUCLEOTIDE SEQUENCE</scope>
</reference>
<reference evidence="14" key="1">
    <citation type="journal article" date="2000" name="Proc. Natl. Acad. Sci. U.S.A.">
        <title>Constitutive expression of a complement-like protein in toll and JAK gain-of-function mutants of Drosophila.</title>
        <authorList>
            <person name="Lagueux M."/>
            <person name="Perrodou E."/>
            <person name="Levashina E.A."/>
            <person name="Capovilla M."/>
            <person name="Hoffmann J.A."/>
        </authorList>
    </citation>
    <scope>NUCLEOTIDE SEQUENCE</scope>
</reference>
<dbReference type="InterPro" id="IPR001599">
    <property type="entry name" value="Macroglobln_a2"/>
</dbReference>
<evidence type="ECO:0000313" key="14">
    <source>
        <dbReference type="EMBL" id="CAB87807.1"/>
    </source>
</evidence>
<dbReference type="SMART" id="SM01359">
    <property type="entry name" value="A2M_N_2"/>
    <property type="match status" value="1"/>
</dbReference>
<dbReference type="Gene3D" id="2.60.40.1930">
    <property type="match status" value="2"/>
</dbReference>
<evidence type="ECO:0000313" key="15">
    <source>
        <dbReference type="FlyBase" id="FBgn0041183"/>
    </source>
</evidence>
<evidence type="ECO:0000313" key="13">
    <source>
        <dbReference type="EMBL" id="AAF53490.3"/>
    </source>
</evidence>
<reference evidence="13" key="12">
    <citation type="journal article" date="2015" name="G3 (Bethesda)">
        <title>Gene Model Annotations for Drosophila melanogaster: The Rule-Benders.</title>
        <authorList>
            <consortium name="FlyBase Consortium"/>
            <person name="Crosby M.A."/>
            <person name="Gramates L.S."/>
            <person name="Dos Santos G."/>
            <person name="Matthews B.B."/>
            <person name="St Pierre S.E."/>
            <person name="Zhou P."/>
            <person name="Schroeder A.J."/>
            <person name="Falls K."/>
            <person name="Emmert D.B."/>
            <person name="Russo S.M."/>
            <person name="Gelbart W.M."/>
            <person name="null"/>
        </authorList>
    </citation>
    <scope>NUCLEOTIDE SEQUENCE</scope>
</reference>
<dbReference type="PANTHER" id="PTHR11412:SF136">
    <property type="entry name" value="CD109 ANTIGEN"/>
    <property type="match status" value="1"/>
</dbReference>
<reference evidence="13 16" key="9">
    <citation type="journal article" date="2007" name="Science">
        <title>The Release 5.1 annotation of Drosophila melanogaster heterochromatin.</title>
        <authorList>
            <person name="Smith C.D."/>
            <person name="Shu S."/>
            <person name="Mungall C.J."/>
            <person name="Karpen G.H."/>
        </authorList>
    </citation>
    <scope>NUCLEOTIDE SEQUENCE [LARGE SCALE GENOMIC DNA]</scope>
    <source>
        <strain evidence="16">Berkeley</strain>
    </source>
</reference>
<feature type="domain" description="Alpha-2-macroglobulin bait region" evidence="10">
    <location>
        <begin position="409"/>
        <end position="543"/>
    </location>
</feature>
<reference evidence="13 16" key="10">
    <citation type="journal article" date="2007" name="Science">
        <title>Sequence finishing and mapping of Drosophila melanogaster heterochromatin.</title>
        <authorList>
            <person name="Hoskins R.A."/>
            <person name="Carlson J.W."/>
            <person name="Kennedy C."/>
            <person name="Acevedo D."/>
            <person name="Evans-Holm M."/>
            <person name="Frise E."/>
            <person name="Wan K.H."/>
            <person name="Park S."/>
            <person name="Mendez-Lago M."/>
            <person name="Rossi F."/>
            <person name="Villasante A."/>
            <person name="Dimitri P."/>
            <person name="Karpen G.H."/>
            <person name="Celniker S.E."/>
        </authorList>
    </citation>
    <scope>NUCLEOTIDE SEQUENCE [LARGE SCALE GENOMIC DNA]</scope>
    <source>
        <strain evidence="16">Berkeley</strain>
    </source>
</reference>
<organism evidence="14">
    <name type="scientific">Drosophila melanogaster</name>
    <name type="common">Fruit fly</name>
    <dbReference type="NCBI Taxonomy" id="7227"/>
    <lineage>
        <taxon>Eukaryota</taxon>
        <taxon>Metazoa</taxon>
        <taxon>Ecdysozoa</taxon>
        <taxon>Arthropoda</taxon>
        <taxon>Hexapoda</taxon>
        <taxon>Insecta</taxon>
        <taxon>Pterygota</taxon>
        <taxon>Neoptera</taxon>
        <taxon>Endopterygota</taxon>
        <taxon>Diptera</taxon>
        <taxon>Brachycera</taxon>
        <taxon>Muscomorpha</taxon>
        <taxon>Ephydroidea</taxon>
        <taxon>Drosophilidae</taxon>
        <taxon>Drosophila</taxon>
        <taxon>Sophophora</taxon>
    </lineage>
</organism>
<proteinExistence type="evidence at transcript level"/>
<dbReference type="FlyBase" id="FBgn0041183">
    <property type="gene designation" value="Tep1"/>
</dbReference>
<dbReference type="OMA" id="NWIYIQS"/>
<dbReference type="GeneID" id="34937"/>
<dbReference type="AGR" id="FB:FBgn0041183"/>
<keyword evidence="16" id="KW-1185">Reference proteome</keyword>
<keyword evidence="5" id="KW-0325">Glycoprotein</keyword>
<evidence type="ECO:0000256" key="7">
    <source>
        <dbReference type="ARBA" id="ARBA00063781"/>
    </source>
</evidence>
<dbReference type="InterPro" id="IPR050473">
    <property type="entry name" value="A2M/Complement_sys"/>
</dbReference>
<protein>
    <recommendedName>
        <fullName evidence="8">TEP1-F</fullName>
    </recommendedName>
</protein>
<comment type="function">
    <text evidence="6">Binds covalently through a thioester bond to the pathogen surface resulting in pathogen clearance.</text>
</comment>
<reference evidence="13 16" key="7">
    <citation type="journal article" date="2005" name="PLoS Comput. Biol.">
        <title>Combined evidence annotation of transposable elements in genome sequences.</title>
        <authorList>
            <person name="Quesneville H."/>
            <person name="Bergman C.M."/>
            <person name="Andrieu O."/>
            <person name="Autard D."/>
            <person name="Nouaud D."/>
            <person name="Ashburner M."/>
            <person name="Anxolabehere D."/>
        </authorList>
    </citation>
    <scope>NUCLEOTIDE SEQUENCE [LARGE SCALE GENOMIC DNA]</scope>
    <source>
        <strain evidence="16">Berkeley</strain>
    </source>
</reference>
<dbReference type="InterPro" id="IPR011625">
    <property type="entry name" value="A2M_N_BRD"/>
</dbReference>
<dbReference type="EMBL" id="AE014134">
    <property type="protein sequence ID" value="AAF53490.3"/>
    <property type="molecule type" value="Genomic_DNA"/>
</dbReference>
<dbReference type="Pfam" id="PF17791">
    <property type="entry name" value="MG3"/>
    <property type="match status" value="1"/>
</dbReference>
<dbReference type="Pfam" id="PF01835">
    <property type="entry name" value="MG2"/>
    <property type="match status" value="1"/>
</dbReference>
<dbReference type="InterPro" id="IPR009048">
    <property type="entry name" value="A-macroglobulin_rcpt-bd"/>
</dbReference>
<dbReference type="SUPFAM" id="SSF48239">
    <property type="entry name" value="Terpenoid cyclases/Protein prenyltransferases"/>
    <property type="match status" value="1"/>
</dbReference>
<dbReference type="GO" id="GO:0004866">
    <property type="term" value="F:endopeptidase inhibitor activity"/>
    <property type="evidence" value="ECO:0007669"/>
    <property type="project" value="InterPro"/>
</dbReference>
<evidence type="ECO:0000256" key="3">
    <source>
        <dbReference type="ARBA" id="ARBA00022966"/>
    </source>
</evidence>
<evidence type="ECO:0000259" key="11">
    <source>
        <dbReference type="SMART" id="SM01360"/>
    </source>
</evidence>
<dbReference type="KEGG" id="dme:Dmel_CG18096"/>